<feature type="region of interest" description="Disordered" evidence="1">
    <location>
        <begin position="1371"/>
        <end position="1393"/>
    </location>
</feature>
<dbReference type="InterPro" id="IPR019734">
    <property type="entry name" value="TPR_rpt"/>
</dbReference>
<evidence type="ECO:0000313" key="2">
    <source>
        <dbReference type="EMBL" id="KAJ3485651.1"/>
    </source>
</evidence>
<dbReference type="EMBL" id="JANAWD010000146">
    <property type="protein sequence ID" value="KAJ3485651.1"/>
    <property type="molecule type" value="Genomic_DNA"/>
</dbReference>
<name>A0AAD5V4A0_9APHY</name>
<dbReference type="Gene3D" id="1.25.40.10">
    <property type="entry name" value="Tetratricopeptide repeat domain"/>
    <property type="match status" value="4"/>
</dbReference>
<dbReference type="PANTHER" id="PTHR19959:SF119">
    <property type="entry name" value="FUNGAL LIPASE-LIKE DOMAIN-CONTAINING PROTEIN"/>
    <property type="match status" value="1"/>
</dbReference>
<dbReference type="SMART" id="SM00028">
    <property type="entry name" value="TPR"/>
    <property type="match status" value="4"/>
</dbReference>
<comment type="caution">
    <text evidence="2">The sequence shown here is derived from an EMBL/GenBank/DDBJ whole genome shotgun (WGS) entry which is preliminary data.</text>
</comment>
<sequence>MAVKVLYSRIYVFGRRNYKLLERTLKENHALGRMVRMLSIHDVTPAERASLAYLHSPQSSMTLSIEELLISGPHSSKDSTFPFRRALLANLLHFKSLQYLHLYQVEFQSLDDLRRIFAAIPALRSAALRNVSWKGPQAEFKPLFDTTSRQLSHVSLSYCSSNFVAPLFWALPPKLNQTDKRRCKLHPTLWDRDVTPIIELAMFCLGRSKKETEPWIERWEKKKKEEEEEVVESICWEWRRTTNDTDQWLLECCIDRINSLTNPAYICFLLSSNTSTFVHEFRRVVGIHISIEKQAGFDMAHLDTLLCEFEALEMLHINFVKSLTNSSFDSVFQQLPSWGKKIADKRLPLLQGPPMVLSHETPKPCCAETRNHKAYLRMLMLPSLYRVKSGLLTKGLVEESICVWREILKAHRELGLVNFEQHLPTLPDTLDRMADANKQLGNAETAMKHAKEAKGIGRVPEKFGVMTHTLHLAEELDIFVTYLSRSGRIMRAIEYHLEGVKTWRKLATWHRFEKHALRFAEALDRMSTLSSKTRVSVSRNPIHGPEVTNCQQEAVDVWRRLATQDAKYDHSFAQALDRFAISLSRDTDFASTIERQLEAVSIWRKLAAQDMNRYGDPFTHALDGMAKTYLRLHDPAAAIKCRIEAEAADDLRNRAAKNPDTYYPHLASALDKMANWASANKLHTEALDCRCEVVNIWRKLAAEDIDTYVDPLTHALHGMAHSHLQLGDSAAAIKRRTEAVDIWRNRAAVNPDKFYPRLASALENMADWASAYKLHTEALDRQCEVVNIWRKLAAEDIDEHVDPPILALDSTEDTYLRHCESSAAVKCRIEAVDVWGDSTVEISDKYYPRLASALEKMANRASANELHIEAMNCQCEAVNIWRKLAAQDINEYRNALRRAWHGMADTYLRLSDFSAATKCGIETVDVWRNSAVKIPDECYPDLASALEKIADWASRNRLHTEAIKRRHEAVKIWRNLAGEDIDKYVHPLVLALHEMAHSYRRLHDWGAAIKYRTEAVDVWRNRAAKNPTKYYPLLASALEKMADWAFAYGFHAEAIKQLWRSPFTRPPWNAEIYLRLFDSAEAIKYRNMAVDVWRNAAAQNPDEYYPRLASELEQMVEWSSRNKLHREAFDRRREVVKMLRKLAAEHIDQYGDSLTLILHGIAESYVRFHDLGMAIQYRIEAVGVWRNRAAQNPDVYYPHLASALEAMAHWASTNELHTEALGRQCEAVNIWRRLAAEDIDKCVNSLALALNRMAGIYLRLCDSAAALKCRIEALDVWRNCAAQNPDRHYPHLARAYGETADWASRNQFHTEALDYRREAVAIWRKLVAQDSNRFSFDLKTALRMMNLEVSKNQPTPDKTWQSQPSILSHRSLDGSSHPLSQHSDCADESLLSPKSPRDLLDPFTFLTPYTIRQAL</sequence>
<evidence type="ECO:0000256" key="1">
    <source>
        <dbReference type="SAM" id="MobiDB-lite"/>
    </source>
</evidence>
<accession>A0AAD5V4A0</accession>
<evidence type="ECO:0000313" key="3">
    <source>
        <dbReference type="Proteomes" id="UP001212997"/>
    </source>
</evidence>
<dbReference type="PANTHER" id="PTHR19959">
    <property type="entry name" value="KINESIN LIGHT CHAIN"/>
    <property type="match status" value="1"/>
</dbReference>
<proteinExistence type="predicted"/>
<keyword evidence="3" id="KW-1185">Reference proteome</keyword>
<dbReference type="SUPFAM" id="SSF48452">
    <property type="entry name" value="TPR-like"/>
    <property type="match status" value="3"/>
</dbReference>
<reference evidence="2" key="1">
    <citation type="submission" date="2022-07" db="EMBL/GenBank/DDBJ databases">
        <title>Genome Sequence of Physisporinus lineatus.</title>
        <authorList>
            <person name="Buettner E."/>
        </authorList>
    </citation>
    <scope>NUCLEOTIDE SEQUENCE</scope>
    <source>
        <strain evidence="2">VT162</strain>
    </source>
</reference>
<feature type="compositionally biased region" description="Polar residues" evidence="1">
    <location>
        <begin position="1371"/>
        <end position="1383"/>
    </location>
</feature>
<gene>
    <name evidence="2" type="ORF">NLI96_g4801</name>
</gene>
<dbReference type="InterPro" id="IPR011990">
    <property type="entry name" value="TPR-like_helical_dom_sf"/>
</dbReference>
<organism evidence="2 3">
    <name type="scientific">Meripilus lineatus</name>
    <dbReference type="NCBI Taxonomy" id="2056292"/>
    <lineage>
        <taxon>Eukaryota</taxon>
        <taxon>Fungi</taxon>
        <taxon>Dikarya</taxon>
        <taxon>Basidiomycota</taxon>
        <taxon>Agaricomycotina</taxon>
        <taxon>Agaricomycetes</taxon>
        <taxon>Polyporales</taxon>
        <taxon>Meripilaceae</taxon>
        <taxon>Meripilus</taxon>
    </lineage>
</organism>
<protein>
    <submittedName>
        <fullName evidence="2">Uncharacterized protein</fullName>
    </submittedName>
</protein>
<dbReference type="Proteomes" id="UP001212997">
    <property type="component" value="Unassembled WGS sequence"/>
</dbReference>